<feature type="region of interest" description="Disordered" evidence="1">
    <location>
        <begin position="380"/>
        <end position="414"/>
    </location>
</feature>
<proteinExistence type="predicted"/>
<feature type="region of interest" description="Disordered" evidence="1">
    <location>
        <begin position="353"/>
        <end position="372"/>
    </location>
</feature>
<dbReference type="EMBL" id="MN032614">
    <property type="protein sequence ID" value="QDJ96736.1"/>
    <property type="molecule type" value="Genomic_DNA"/>
</dbReference>
<feature type="compositionally biased region" description="Polar residues" evidence="1">
    <location>
        <begin position="356"/>
        <end position="368"/>
    </location>
</feature>
<feature type="compositionally biased region" description="Polar residues" evidence="1">
    <location>
        <begin position="380"/>
        <end position="389"/>
    </location>
</feature>
<evidence type="ECO:0000313" key="3">
    <source>
        <dbReference type="Proteomes" id="UP000317703"/>
    </source>
</evidence>
<evidence type="ECO:0000313" key="2">
    <source>
        <dbReference type="EMBL" id="QDJ96736.1"/>
    </source>
</evidence>
<accession>A0A514TUN2</accession>
<dbReference type="Proteomes" id="UP000317703">
    <property type="component" value="Segment"/>
</dbReference>
<keyword evidence="3" id="KW-1185">Reference proteome</keyword>
<sequence length="732" mass="80630">MSVKLPYKDDNVISRSFRLMSDGIRNPEEVLIRSDYDLYTSFFSTAIGDNRYINPLPGYGLNTDPYPKPIMENRMGNMGRFYKRIHHDNAQTVTLTACVPEFTGLLTFLLNMFDYSASVMVTKGRAPSWAFYIGQAAGAIAFWPAQILATSYNFFEYLMNEPKNKWYYGKLAMGMYFTASQGIFNDLMVNAGYTLTVLPKQGNTLDVRAGDRAKAGNRGYETNSSAMRNNFAYMNSLFPDAINEDGTIDITRLSLRGVRKYRHFLSKVKDLDKNTGIRTVEEKDKAIEQILDQLIRDGNFVNGRGTRAEGKGTKEFLDAELRSVAASRGEDEIAYPEVASAYTDPEAYSKIKPSNPALSVSSGVSENPLNDIRSRLNSFNNESVGLDNNSSSTASSSTPPQLEGNVPTITDDSGIDENGWLTEIGSVLMDQLYGGMDGVSFRVEGTGPVSDSFSNSFQQSAIASTFNSTVQAVSDFKFNIQGGATGIGLIDNLITTMKDAVAGVATGSVLGALPLSILGNSRVEIPEHWQDSTANLHTESFSLFFEAPYAHPYSIATNVFLPLSLILPFIVPFSTGGSTYGSPFMIKCFQRGKSIIRMGMVRNASITFGEGPLGWTTDMKPRNCRVTIDVADFEPILSVPISRVTNPLDLANMAAQSSRYLGDRGKYNDWINRTAGVDYLDTVLRYADLNRRLTRFTTDTKNMFKASSVANVVADSIIGDFGRLVISRPLNR</sequence>
<evidence type="ECO:0000256" key="1">
    <source>
        <dbReference type="SAM" id="MobiDB-lite"/>
    </source>
</evidence>
<protein>
    <submittedName>
        <fullName evidence="2">Uncharacterized protein</fullName>
    </submittedName>
</protein>
<gene>
    <name evidence="2" type="ORF">PS1_0225</name>
</gene>
<organism evidence="2 3">
    <name type="scientific">Aeromonas phage PS1</name>
    <dbReference type="NCBI Taxonomy" id="2591406"/>
    <lineage>
        <taxon>Viruses</taxon>
        <taxon>Duplodnaviria</taxon>
        <taxon>Heunggongvirae</taxon>
        <taxon>Uroviricota</taxon>
        <taxon>Caudoviricetes</taxon>
        <taxon>Chimalliviridae</taxon>
        <taxon>Ferozepurvirus</taxon>
        <taxon>Ferozepurvirus PS1</taxon>
    </lineage>
</organism>
<reference evidence="2" key="1">
    <citation type="submission" date="2019-06" db="EMBL/GenBank/DDBJ databases">
        <title>Complete genome sequence of Aeromonas hydrophila bacteriophage PS1.</title>
        <authorList>
            <person name="Rai S."/>
            <person name="Tyagi A."/>
            <person name="Kumar N."/>
            <person name="Singh N."/>
        </authorList>
    </citation>
    <scope>NUCLEOTIDE SEQUENCE [LARGE SCALE GENOMIC DNA]</scope>
</reference>
<name>A0A514TUN2_9CAUD</name>